<dbReference type="CDD" id="cd16454">
    <property type="entry name" value="RING-H2_PA-TM-RING"/>
    <property type="match status" value="1"/>
</dbReference>
<reference evidence="12" key="1">
    <citation type="submission" date="2021-03" db="EMBL/GenBank/DDBJ databases">
        <authorList>
            <person name="Alouane T."/>
            <person name="Langin T."/>
            <person name="Bonhomme L."/>
        </authorList>
    </citation>
    <scope>NUCLEOTIDE SEQUENCE</scope>
    <source>
        <strain evidence="12">MDC_Fg202</strain>
    </source>
</reference>
<dbReference type="Proteomes" id="UP000746612">
    <property type="component" value="Unassembled WGS sequence"/>
</dbReference>
<evidence type="ECO:0000256" key="8">
    <source>
        <dbReference type="PROSITE-ProRule" id="PRU00175"/>
    </source>
</evidence>
<dbReference type="EMBL" id="CAJPIJ010000185">
    <property type="protein sequence ID" value="CAG2007110.1"/>
    <property type="molecule type" value="Genomic_DNA"/>
</dbReference>
<evidence type="ECO:0000256" key="10">
    <source>
        <dbReference type="SAM" id="Phobius"/>
    </source>
</evidence>
<protein>
    <recommendedName>
        <fullName evidence="11">RING-type domain-containing protein</fullName>
    </recommendedName>
</protein>
<feature type="region of interest" description="Disordered" evidence="9">
    <location>
        <begin position="95"/>
        <end position="117"/>
    </location>
</feature>
<dbReference type="PROSITE" id="PS50089">
    <property type="entry name" value="ZF_RING_2"/>
    <property type="match status" value="1"/>
</dbReference>
<evidence type="ECO:0000256" key="3">
    <source>
        <dbReference type="ARBA" id="ARBA00022723"/>
    </source>
</evidence>
<evidence type="ECO:0000256" key="5">
    <source>
        <dbReference type="ARBA" id="ARBA00022833"/>
    </source>
</evidence>
<dbReference type="GO" id="GO:0016020">
    <property type="term" value="C:membrane"/>
    <property type="evidence" value="ECO:0007669"/>
    <property type="project" value="UniProtKB-SubCell"/>
</dbReference>
<evidence type="ECO:0000256" key="9">
    <source>
        <dbReference type="SAM" id="MobiDB-lite"/>
    </source>
</evidence>
<evidence type="ECO:0000313" key="12">
    <source>
        <dbReference type="EMBL" id="CAG2007110.1"/>
    </source>
</evidence>
<feature type="compositionally biased region" description="Polar residues" evidence="9">
    <location>
        <begin position="95"/>
        <end position="104"/>
    </location>
</feature>
<gene>
    <name evidence="12" type="ORF">MDCFG202_LOCUS534587</name>
</gene>
<evidence type="ECO:0000259" key="11">
    <source>
        <dbReference type="PROSITE" id="PS50089"/>
    </source>
</evidence>
<dbReference type="GO" id="GO:0008270">
    <property type="term" value="F:zinc ion binding"/>
    <property type="evidence" value="ECO:0007669"/>
    <property type="project" value="UniProtKB-KW"/>
</dbReference>
<evidence type="ECO:0000256" key="4">
    <source>
        <dbReference type="ARBA" id="ARBA00022771"/>
    </source>
</evidence>
<keyword evidence="7 10" id="KW-0472">Membrane</keyword>
<keyword evidence="2 10" id="KW-0812">Transmembrane</keyword>
<dbReference type="InterPro" id="IPR001841">
    <property type="entry name" value="Znf_RING"/>
</dbReference>
<accession>A0A9N8RPU4</accession>
<evidence type="ECO:0000256" key="6">
    <source>
        <dbReference type="ARBA" id="ARBA00022989"/>
    </source>
</evidence>
<dbReference type="SUPFAM" id="SSF57850">
    <property type="entry name" value="RING/U-box"/>
    <property type="match status" value="1"/>
</dbReference>
<keyword evidence="6 10" id="KW-1133">Transmembrane helix</keyword>
<feature type="transmembrane region" description="Helical" evidence="10">
    <location>
        <begin position="160"/>
        <end position="180"/>
    </location>
</feature>
<organism evidence="12 13">
    <name type="scientific">Gibberella zeae</name>
    <name type="common">Wheat head blight fungus</name>
    <name type="synonym">Fusarium graminearum</name>
    <dbReference type="NCBI Taxonomy" id="5518"/>
    <lineage>
        <taxon>Eukaryota</taxon>
        <taxon>Fungi</taxon>
        <taxon>Dikarya</taxon>
        <taxon>Ascomycota</taxon>
        <taxon>Pezizomycotina</taxon>
        <taxon>Sordariomycetes</taxon>
        <taxon>Hypocreomycetidae</taxon>
        <taxon>Hypocreales</taxon>
        <taxon>Nectriaceae</taxon>
        <taxon>Fusarium</taxon>
    </lineage>
</organism>
<evidence type="ECO:0000256" key="7">
    <source>
        <dbReference type="ARBA" id="ARBA00023136"/>
    </source>
</evidence>
<evidence type="ECO:0000256" key="1">
    <source>
        <dbReference type="ARBA" id="ARBA00004370"/>
    </source>
</evidence>
<dbReference type="InterPro" id="IPR013083">
    <property type="entry name" value="Znf_RING/FYVE/PHD"/>
</dbReference>
<dbReference type="SMART" id="SM00184">
    <property type="entry name" value="RING"/>
    <property type="match status" value="1"/>
</dbReference>
<feature type="domain" description="RING-type" evidence="11">
    <location>
        <begin position="284"/>
        <end position="326"/>
    </location>
</feature>
<dbReference type="PANTHER" id="PTHR46539">
    <property type="entry name" value="E3 UBIQUITIN-PROTEIN LIGASE ATL42"/>
    <property type="match status" value="1"/>
</dbReference>
<comment type="caution">
    <text evidence="12">The sequence shown here is derived from an EMBL/GenBank/DDBJ whole genome shotgun (WGS) entry which is preliminary data.</text>
</comment>
<dbReference type="Gene3D" id="3.30.40.10">
    <property type="entry name" value="Zinc/RING finger domain, C3HC4 (zinc finger)"/>
    <property type="match status" value="1"/>
</dbReference>
<comment type="subcellular location">
    <subcellularLocation>
        <location evidence="1">Membrane</location>
    </subcellularLocation>
</comment>
<dbReference type="AlphaFoldDB" id="A0A9N8RPU4"/>
<feature type="transmembrane region" description="Helical" evidence="10">
    <location>
        <begin position="118"/>
        <end position="140"/>
    </location>
</feature>
<evidence type="ECO:0000256" key="2">
    <source>
        <dbReference type="ARBA" id="ARBA00022692"/>
    </source>
</evidence>
<proteinExistence type="predicted"/>
<sequence>MALDITSIPNAKNSQIWVMSALGIAIGLAMFGFYTYRACRKGYRMSTDCLTPKAYTIKQNLDLYLPEKDGTTMTTSLDSCARVAVESRAFSQVIRSQQLDTSRSSGRKTTHSAPDHPVFSAPGPLSPLFFTFCTIITPMAQPEDSDTIEHTNNDNQKTTVWAAILCVVIIIIIAAICIVHRNIRGQAIRRSIEAQLPRYNVSSGLGKDTVESMPIIRFDSRLHSQQIAAPARVYLPPFDQTKPRKHGAQLLPLRKYFTIQNICRESPRSDGAGAQPGDSASTACSICTEDFVEGVKLRMLPCRHLYHPQCIDPWLTNRSRTCPLCRVNFTTSTVKKSSPAFIERA</sequence>
<name>A0A9N8RPU4_GIBZA</name>
<dbReference type="PANTHER" id="PTHR46539:SF9">
    <property type="entry name" value="RING-H2 FINGER PROTEIN ATL56"/>
    <property type="match status" value="1"/>
</dbReference>
<feature type="transmembrane region" description="Helical" evidence="10">
    <location>
        <begin position="16"/>
        <end position="36"/>
    </location>
</feature>
<dbReference type="Pfam" id="PF13639">
    <property type="entry name" value="zf-RING_2"/>
    <property type="match status" value="1"/>
</dbReference>
<evidence type="ECO:0000313" key="13">
    <source>
        <dbReference type="Proteomes" id="UP000746612"/>
    </source>
</evidence>
<keyword evidence="4 8" id="KW-0863">Zinc-finger</keyword>
<keyword evidence="5" id="KW-0862">Zinc</keyword>
<keyword evidence="3" id="KW-0479">Metal-binding</keyword>